<dbReference type="Proteomes" id="UP001377337">
    <property type="component" value="Chromosome"/>
</dbReference>
<gene>
    <name evidence="6" type="ORF">WCV65_13335</name>
</gene>
<evidence type="ECO:0000256" key="4">
    <source>
        <dbReference type="ARBA" id="ARBA00051722"/>
    </source>
</evidence>
<evidence type="ECO:0000313" key="6">
    <source>
        <dbReference type="EMBL" id="WXB95544.1"/>
    </source>
</evidence>
<evidence type="ECO:0000256" key="1">
    <source>
        <dbReference type="ARBA" id="ARBA00005750"/>
    </source>
</evidence>
<protein>
    <recommendedName>
        <fullName evidence="5">Tyrosine-protein phosphatase</fullName>
        <ecNumber evidence="5">3.1.3.48</ecNumber>
    </recommendedName>
</protein>
<organism evidence="6 7">
    <name type="scientific">Metabacillus sediminis</name>
    <dbReference type="NCBI Taxonomy" id="3117746"/>
    <lineage>
        <taxon>Bacteria</taxon>
        <taxon>Bacillati</taxon>
        <taxon>Bacillota</taxon>
        <taxon>Bacilli</taxon>
        <taxon>Bacillales</taxon>
        <taxon>Bacillaceae</taxon>
        <taxon>Metabacillus</taxon>
    </lineage>
</organism>
<dbReference type="GO" id="GO:0004725">
    <property type="term" value="F:protein tyrosine phosphatase activity"/>
    <property type="evidence" value="ECO:0007669"/>
    <property type="project" value="UniProtKB-EC"/>
</dbReference>
<name>A0ABZ2NCU0_9BACI</name>
<dbReference type="InterPro" id="IPR016667">
    <property type="entry name" value="Caps_polysacc_synth_CpsB/CapC"/>
</dbReference>
<dbReference type="Pfam" id="PF19567">
    <property type="entry name" value="CpsB_CapC"/>
    <property type="match status" value="1"/>
</dbReference>
<accession>A0ABZ2NCU0</accession>
<keyword evidence="2 5" id="KW-0378">Hydrolase</keyword>
<dbReference type="Gene3D" id="3.20.20.140">
    <property type="entry name" value="Metal-dependent hydrolases"/>
    <property type="match status" value="1"/>
</dbReference>
<keyword evidence="7" id="KW-1185">Reference proteome</keyword>
<sequence length="270" mass="31181">MMIDLSSSILSSEDESLVDFQQAFTLAKQAYKQEINHILIIQNISGKANIENYNQLVKNIKLFNNKLLEEKMEITIRPGIKLIYSDQLDKAFNFRVESLTINKASKYLLVEIPAVFNVSSLESFFYKLQIRGIVPIISNAEKVKSFQMQPEILYELVQKSGALIQISANNIFEGSDPLTSETAKIIIQSRLVHLLASSAQHPEMRPYRMTEGYTQIEKWTSPEYVEYLKQNAHSVWFGHYFPIYQPLPFNKKPLNHLIKFKTLKRTSSRV</sequence>
<comment type="similarity">
    <text evidence="1 5">Belongs to the metallo-dependent hydrolases superfamily. CpsB/CapC family.</text>
</comment>
<evidence type="ECO:0000313" key="7">
    <source>
        <dbReference type="Proteomes" id="UP001377337"/>
    </source>
</evidence>
<dbReference type="RefSeq" id="WP_338777100.1">
    <property type="nucleotide sequence ID" value="NZ_CP147407.1"/>
</dbReference>
<comment type="catalytic activity">
    <reaction evidence="4 5">
        <text>O-phospho-L-tyrosyl-[protein] + H2O = L-tyrosyl-[protein] + phosphate</text>
        <dbReference type="Rhea" id="RHEA:10684"/>
        <dbReference type="Rhea" id="RHEA-COMP:10136"/>
        <dbReference type="Rhea" id="RHEA-COMP:20101"/>
        <dbReference type="ChEBI" id="CHEBI:15377"/>
        <dbReference type="ChEBI" id="CHEBI:43474"/>
        <dbReference type="ChEBI" id="CHEBI:46858"/>
        <dbReference type="ChEBI" id="CHEBI:61978"/>
        <dbReference type="EC" id="3.1.3.48"/>
    </reaction>
</comment>
<reference evidence="6 7" key="1">
    <citation type="submission" date="2024-02" db="EMBL/GenBank/DDBJ databases">
        <title>Seven novel Bacillus-like species.</title>
        <authorList>
            <person name="Liu G."/>
        </authorList>
    </citation>
    <scope>NUCLEOTIDE SEQUENCE [LARGE SCALE GENOMIC DNA]</scope>
    <source>
        <strain evidence="6 7">FJAT-52054</strain>
    </source>
</reference>
<evidence type="ECO:0000256" key="2">
    <source>
        <dbReference type="ARBA" id="ARBA00022801"/>
    </source>
</evidence>
<dbReference type="PANTHER" id="PTHR39181">
    <property type="entry name" value="TYROSINE-PROTEIN PHOSPHATASE YWQE"/>
    <property type="match status" value="1"/>
</dbReference>
<dbReference type="PANTHER" id="PTHR39181:SF1">
    <property type="entry name" value="TYROSINE-PROTEIN PHOSPHATASE YWQE"/>
    <property type="match status" value="1"/>
</dbReference>
<dbReference type="EMBL" id="CP147407">
    <property type="protein sequence ID" value="WXB95544.1"/>
    <property type="molecule type" value="Genomic_DNA"/>
</dbReference>
<evidence type="ECO:0000256" key="5">
    <source>
        <dbReference type="PIRNR" id="PIRNR016557"/>
    </source>
</evidence>
<keyword evidence="3 5" id="KW-0904">Protein phosphatase</keyword>
<dbReference type="PIRSF" id="PIRSF016557">
    <property type="entry name" value="Caps_synth_CpsB"/>
    <property type="match status" value="1"/>
</dbReference>
<dbReference type="EC" id="3.1.3.48" evidence="5"/>
<proteinExistence type="inferred from homology"/>
<evidence type="ECO:0000256" key="3">
    <source>
        <dbReference type="ARBA" id="ARBA00022912"/>
    </source>
</evidence>